<accession>A0A4R6NAZ5</accession>
<organism evidence="2 3">
    <name type="scientific">Roseateles asaccharophilus</name>
    <dbReference type="NCBI Taxonomy" id="582607"/>
    <lineage>
        <taxon>Bacteria</taxon>
        <taxon>Pseudomonadati</taxon>
        <taxon>Pseudomonadota</taxon>
        <taxon>Betaproteobacteria</taxon>
        <taxon>Burkholderiales</taxon>
        <taxon>Sphaerotilaceae</taxon>
        <taxon>Roseateles</taxon>
    </lineage>
</organism>
<sequence length="84" mass="9397">MSDTANVLLLILVLLLVVGALRLDSLRQLWREWLRLGDKPASPAETADAGHAHGPYVPGRPRPLHGDDPRLAQKPAFHRRGRRH</sequence>
<feature type="region of interest" description="Disordered" evidence="1">
    <location>
        <begin position="40"/>
        <end position="84"/>
    </location>
</feature>
<keyword evidence="3" id="KW-1185">Reference proteome</keyword>
<dbReference type="EMBL" id="SNXE01000001">
    <property type="protein sequence ID" value="TDP12949.1"/>
    <property type="molecule type" value="Genomic_DNA"/>
</dbReference>
<comment type="caution">
    <text evidence="2">The sequence shown here is derived from an EMBL/GenBank/DDBJ whole genome shotgun (WGS) entry which is preliminary data.</text>
</comment>
<name>A0A4R6NAZ5_9BURK</name>
<dbReference type="RefSeq" id="WP_133601876.1">
    <property type="nucleotide sequence ID" value="NZ_JAUFPJ010000001.1"/>
</dbReference>
<dbReference type="Proteomes" id="UP000295357">
    <property type="component" value="Unassembled WGS sequence"/>
</dbReference>
<protein>
    <submittedName>
        <fullName evidence="2">Uncharacterized protein</fullName>
    </submittedName>
</protein>
<evidence type="ECO:0000313" key="2">
    <source>
        <dbReference type="EMBL" id="TDP12949.1"/>
    </source>
</evidence>
<gene>
    <name evidence="2" type="ORF">DFR39_101423</name>
</gene>
<reference evidence="2 3" key="1">
    <citation type="submission" date="2019-03" db="EMBL/GenBank/DDBJ databases">
        <title>Genomic Encyclopedia of Type Strains, Phase IV (KMG-IV): sequencing the most valuable type-strain genomes for metagenomic binning, comparative biology and taxonomic classification.</title>
        <authorList>
            <person name="Goeker M."/>
        </authorList>
    </citation>
    <scope>NUCLEOTIDE SEQUENCE [LARGE SCALE GENOMIC DNA]</scope>
    <source>
        <strain evidence="2 3">DSM 25082</strain>
    </source>
</reference>
<proteinExistence type="predicted"/>
<evidence type="ECO:0000313" key="3">
    <source>
        <dbReference type="Proteomes" id="UP000295357"/>
    </source>
</evidence>
<evidence type="ECO:0000256" key="1">
    <source>
        <dbReference type="SAM" id="MobiDB-lite"/>
    </source>
</evidence>
<dbReference type="OrthoDB" id="9997934at2"/>
<dbReference type="AlphaFoldDB" id="A0A4R6NAZ5"/>